<protein>
    <submittedName>
        <fullName evidence="1">Uncharacterized protein</fullName>
    </submittedName>
</protein>
<dbReference type="EMBL" id="BAABFL010000125">
    <property type="protein sequence ID" value="GAA4649224.1"/>
    <property type="molecule type" value="Genomic_DNA"/>
</dbReference>
<comment type="caution">
    <text evidence="1">The sequence shown here is derived from an EMBL/GenBank/DDBJ whole genome shotgun (WGS) entry which is preliminary data.</text>
</comment>
<dbReference type="RefSeq" id="WP_345195004.1">
    <property type="nucleotide sequence ID" value="NZ_BAABFL010000125.1"/>
</dbReference>
<name>A0ABP8UZQ5_9GAMM</name>
<accession>A0ABP8UZQ5</accession>
<sequence>MNNILSKICDDVRELNKELLDVIFMEGHSDALLFTGLSAMQYSGLKTLYDAENNVLYENNCLLLKIYLDNMVPLQINSFVKPIHLNTIILLGCRSLLRFDKKVARVVYGVDEATASSIAEMSYSEIKKIAGYSILKPAYRFEYCRKITSDVKVSPLLLNASV</sequence>
<keyword evidence="2" id="KW-1185">Reference proteome</keyword>
<evidence type="ECO:0000313" key="2">
    <source>
        <dbReference type="Proteomes" id="UP001500604"/>
    </source>
</evidence>
<reference evidence="2" key="1">
    <citation type="journal article" date="2019" name="Int. J. Syst. Evol. Microbiol.">
        <title>The Global Catalogue of Microorganisms (GCM) 10K type strain sequencing project: providing services to taxonomists for standard genome sequencing and annotation.</title>
        <authorList>
            <consortium name="The Broad Institute Genomics Platform"/>
            <consortium name="The Broad Institute Genome Sequencing Center for Infectious Disease"/>
            <person name="Wu L."/>
            <person name="Ma J."/>
        </authorList>
    </citation>
    <scope>NUCLEOTIDE SEQUENCE [LARGE SCALE GENOMIC DNA]</scope>
    <source>
        <strain evidence="2">JCM 17805</strain>
    </source>
</reference>
<dbReference type="SUPFAM" id="SSF63592">
    <property type="entry name" value="Flagellar transcriptional activator FlhD"/>
    <property type="match status" value="1"/>
</dbReference>
<dbReference type="InterPro" id="IPR036194">
    <property type="entry name" value="FlhD_sf"/>
</dbReference>
<dbReference type="Proteomes" id="UP001500604">
    <property type="component" value="Unassembled WGS sequence"/>
</dbReference>
<evidence type="ECO:0000313" key="1">
    <source>
        <dbReference type="EMBL" id="GAA4649224.1"/>
    </source>
</evidence>
<organism evidence="1 2">
    <name type="scientific">Kistimonas scapharcae</name>
    <dbReference type="NCBI Taxonomy" id="1036133"/>
    <lineage>
        <taxon>Bacteria</taxon>
        <taxon>Pseudomonadati</taxon>
        <taxon>Pseudomonadota</taxon>
        <taxon>Gammaproteobacteria</taxon>
        <taxon>Oceanospirillales</taxon>
        <taxon>Endozoicomonadaceae</taxon>
        <taxon>Kistimonas</taxon>
    </lineage>
</organism>
<dbReference type="Gene3D" id="1.10.4000.10">
    <property type="entry name" value="Flagellar transcriptional activator FlhD"/>
    <property type="match status" value="1"/>
</dbReference>
<proteinExistence type="predicted"/>
<gene>
    <name evidence="1" type="ORF">GCM10023116_14980</name>
</gene>